<gene>
    <name evidence="1" type="ORF">I4F81_004445</name>
</gene>
<protein>
    <submittedName>
        <fullName evidence="1">Uncharacterized protein</fullName>
    </submittedName>
</protein>
<name>A0ACC3BVZ8_PYRYE</name>
<dbReference type="Proteomes" id="UP000798662">
    <property type="component" value="Chromosome 1"/>
</dbReference>
<evidence type="ECO:0000313" key="1">
    <source>
        <dbReference type="EMBL" id="KAK1861866.1"/>
    </source>
</evidence>
<dbReference type="EMBL" id="CM020618">
    <property type="protein sequence ID" value="KAK1861866.1"/>
    <property type="molecule type" value="Genomic_DNA"/>
</dbReference>
<evidence type="ECO:0000313" key="2">
    <source>
        <dbReference type="Proteomes" id="UP000798662"/>
    </source>
</evidence>
<reference evidence="1" key="1">
    <citation type="submission" date="2019-11" db="EMBL/GenBank/DDBJ databases">
        <title>Nori genome reveals adaptations in red seaweeds to the harsh intertidal environment.</title>
        <authorList>
            <person name="Wang D."/>
            <person name="Mao Y."/>
        </authorList>
    </citation>
    <scope>NUCLEOTIDE SEQUENCE</scope>
    <source>
        <tissue evidence="1">Gametophyte</tissue>
    </source>
</reference>
<organism evidence="1 2">
    <name type="scientific">Pyropia yezoensis</name>
    <name type="common">Susabi-nori</name>
    <name type="synonym">Porphyra yezoensis</name>
    <dbReference type="NCBI Taxonomy" id="2788"/>
    <lineage>
        <taxon>Eukaryota</taxon>
        <taxon>Rhodophyta</taxon>
        <taxon>Bangiophyceae</taxon>
        <taxon>Bangiales</taxon>
        <taxon>Bangiaceae</taxon>
        <taxon>Pyropia</taxon>
    </lineage>
</organism>
<sequence>MAQLGAATDGVAPAAATANGDTPSALHGIGGGGLDLSGLPPMDGRSSLQLPPFAQDGSRSATGGSGRGIASPLLLDGVSMRCGDNHPRLIVVGDVHGCVDELSALLRLASFTPGDQLLLLGDVVAKGPDSLGAVALARSLRGRTVRGNHDHATVRFRAALDAAAAASPNAQNAAPPPTRWRVSPEHAAIARALPAADADWLQSAPWYMVAPGVGHLFVHGGFLPDLPLPAQSPRTMMTLRSVYPDGRTSARHVWGRDWARLWPGPQRVVFGHDAFRGLQMHEHATGIDTGCVYGGRLTALVLPENRLISVPAKRAYIAPGAYRAFRARTQRRMY</sequence>
<proteinExistence type="predicted"/>
<comment type="caution">
    <text evidence="1">The sequence shown here is derived from an EMBL/GenBank/DDBJ whole genome shotgun (WGS) entry which is preliminary data.</text>
</comment>
<keyword evidence="2" id="KW-1185">Reference proteome</keyword>
<accession>A0ACC3BVZ8</accession>